<sequence>MDQILKDSSFAGEGTPPETSELDITIDRLRKDRFLVKDKEMLQKLEQLVLDEYQSKQAQSRGTQTFGGRFQTPMDDLMWNEQMKYTKRSLETLMSNKSKTTRKSGKSIADYFDANATYDTLSSEIKDRFTTLNLKLIKQTPEDFKIWVDCKHFRPNEIKVVVKDGCVVVHAQHDVKLDEHGLIKREFQHCWTLPEEVKSEKLSCLLDKYGILTIRAPCKPTSIIVPVQTEKPRSLESYDIETTYE</sequence>
<gene>
    <name evidence="6" type="ORF">HNY73_009495</name>
</gene>
<dbReference type="PANTHER" id="PTHR45640">
    <property type="entry name" value="HEAT SHOCK PROTEIN HSP-12.2-RELATED"/>
    <property type="match status" value="1"/>
</dbReference>
<comment type="similarity">
    <text evidence="2 3">Belongs to the small heat shock protein (HSP20) family.</text>
</comment>
<dbReference type="AlphaFoldDB" id="A0A8T0FEW2"/>
<dbReference type="PROSITE" id="PS01031">
    <property type="entry name" value="SHSP"/>
    <property type="match status" value="1"/>
</dbReference>
<comment type="caution">
    <text evidence="6">The sequence shown here is derived from an EMBL/GenBank/DDBJ whole genome shotgun (WGS) entry which is preliminary data.</text>
</comment>
<evidence type="ECO:0000256" key="1">
    <source>
        <dbReference type="ARBA" id="ARBA00023016"/>
    </source>
</evidence>
<dbReference type="PANTHER" id="PTHR45640:SF13">
    <property type="entry name" value="HEAT SHOCK PROTEIN 22-RELATED"/>
    <property type="match status" value="1"/>
</dbReference>
<evidence type="ECO:0000256" key="3">
    <source>
        <dbReference type="RuleBase" id="RU003616"/>
    </source>
</evidence>
<dbReference type="InterPro" id="IPR001436">
    <property type="entry name" value="Alpha-crystallin/sHSP_animal"/>
</dbReference>
<evidence type="ECO:0000256" key="4">
    <source>
        <dbReference type="SAM" id="MobiDB-lite"/>
    </source>
</evidence>
<keyword evidence="1" id="KW-0346">Stress response</keyword>
<dbReference type="GO" id="GO:0009408">
    <property type="term" value="P:response to heat"/>
    <property type="evidence" value="ECO:0007669"/>
    <property type="project" value="TreeGrafter"/>
</dbReference>
<reference evidence="6" key="1">
    <citation type="journal article" date="2020" name="bioRxiv">
        <title>Chromosome-level reference genome of the European wasp spider Argiope bruennichi: a resource for studies on range expansion and evolutionary adaptation.</title>
        <authorList>
            <person name="Sheffer M.M."/>
            <person name="Hoppe A."/>
            <person name="Krehenwinkel H."/>
            <person name="Uhl G."/>
            <person name="Kuss A.W."/>
            <person name="Jensen L."/>
            <person name="Jensen C."/>
            <person name="Gillespie R.G."/>
            <person name="Hoff K.J."/>
            <person name="Prost S."/>
        </authorList>
    </citation>
    <scope>NUCLEOTIDE SEQUENCE</scope>
</reference>
<evidence type="ECO:0000256" key="2">
    <source>
        <dbReference type="PROSITE-ProRule" id="PRU00285"/>
    </source>
</evidence>
<dbReference type="GO" id="GO:0005737">
    <property type="term" value="C:cytoplasm"/>
    <property type="evidence" value="ECO:0007669"/>
    <property type="project" value="TreeGrafter"/>
</dbReference>
<dbReference type="PRINTS" id="PR00299">
    <property type="entry name" value="ACRYSTALLIN"/>
</dbReference>
<reference evidence="6" key="2">
    <citation type="submission" date="2020-06" db="EMBL/GenBank/DDBJ databases">
        <authorList>
            <person name="Sheffer M."/>
        </authorList>
    </citation>
    <scope>NUCLEOTIDE SEQUENCE</scope>
</reference>
<dbReference type="SUPFAM" id="SSF49764">
    <property type="entry name" value="HSP20-like chaperones"/>
    <property type="match status" value="1"/>
</dbReference>
<dbReference type="GO" id="GO:0051082">
    <property type="term" value="F:unfolded protein binding"/>
    <property type="evidence" value="ECO:0007669"/>
    <property type="project" value="TreeGrafter"/>
</dbReference>
<dbReference type="Pfam" id="PF00011">
    <property type="entry name" value="HSP20"/>
    <property type="match status" value="1"/>
</dbReference>
<evidence type="ECO:0000313" key="7">
    <source>
        <dbReference type="Proteomes" id="UP000807504"/>
    </source>
</evidence>
<name>A0A8T0FEW2_ARGBR</name>
<protein>
    <submittedName>
        <fullName evidence="6">Alpha-crystallin A chain like protein</fullName>
    </submittedName>
</protein>
<keyword evidence="7" id="KW-1185">Reference proteome</keyword>
<evidence type="ECO:0000313" key="6">
    <source>
        <dbReference type="EMBL" id="KAF8787949.1"/>
    </source>
</evidence>
<dbReference type="EMBL" id="JABXBU010000015">
    <property type="protein sequence ID" value="KAF8787949.1"/>
    <property type="molecule type" value="Genomic_DNA"/>
</dbReference>
<evidence type="ECO:0000259" key="5">
    <source>
        <dbReference type="PROSITE" id="PS01031"/>
    </source>
</evidence>
<accession>A0A8T0FEW2</accession>
<dbReference type="CDD" id="cd06526">
    <property type="entry name" value="metazoan_ACD"/>
    <property type="match status" value="1"/>
</dbReference>
<dbReference type="InterPro" id="IPR002068">
    <property type="entry name" value="A-crystallin/Hsp20_dom"/>
</dbReference>
<dbReference type="Proteomes" id="UP000807504">
    <property type="component" value="Unassembled WGS sequence"/>
</dbReference>
<feature type="domain" description="SHSP" evidence="5">
    <location>
        <begin position="123"/>
        <end position="236"/>
    </location>
</feature>
<dbReference type="GO" id="GO:0005634">
    <property type="term" value="C:nucleus"/>
    <property type="evidence" value="ECO:0007669"/>
    <property type="project" value="TreeGrafter"/>
</dbReference>
<dbReference type="InterPro" id="IPR008978">
    <property type="entry name" value="HSP20-like_chaperone"/>
</dbReference>
<organism evidence="6 7">
    <name type="scientific">Argiope bruennichi</name>
    <name type="common">Wasp spider</name>
    <name type="synonym">Aranea bruennichi</name>
    <dbReference type="NCBI Taxonomy" id="94029"/>
    <lineage>
        <taxon>Eukaryota</taxon>
        <taxon>Metazoa</taxon>
        <taxon>Ecdysozoa</taxon>
        <taxon>Arthropoda</taxon>
        <taxon>Chelicerata</taxon>
        <taxon>Arachnida</taxon>
        <taxon>Araneae</taxon>
        <taxon>Araneomorphae</taxon>
        <taxon>Entelegynae</taxon>
        <taxon>Araneoidea</taxon>
        <taxon>Araneidae</taxon>
        <taxon>Argiope</taxon>
    </lineage>
</organism>
<dbReference type="Gene3D" id="2.60.40.790">
    <property type="match status" value="1"/>
</dbReference>
<proteinExistence type="inferred from homology"/>
<feature type="region of interest" description="Disordered" evidence="4">
    <location>
        <begin position="1"/>
        <end position="23"/>
    </location>
</feature>
<dbReference type="GO" id="GO:0042026">
    <property type="term" value="P:protein refolding"/>
    <property type="evidence" value="ECO:0007669"/>
    <property type="project" value="TreeGrafter"/>
</dbReference>